<evidence type="ECO:0000313" key="2">
    <source>
        <dbReference type="EMBL" id="EFP12820.1"/>
    </source>
</evidence>
<reference evidence="2" key="1">
    <citation type="submission" date="2007-07" db="EMBL/GenBank/DDBJ databases">
        <title>PCAP assembly of the Caenorhabditis remanei genome.</title>
        <authorList>
            <consortium name="The Caenorhabditis remanei Sequencing Consortium"/>
            <person name="Wilson R.K."/>
        </authorList>
    </citation>
    <scope>NUCLEOTIDE SEQUENCE [LARGE SCALE GENOMIC DNA]</scope>
    <source>
        <strain evidence="2">PB4641</strain>
    </source>
</reference>
<keyword evidence="3" id="KW-1185">Reference proteome</keyword>
<dbReference type="PANTHER" id="PTHR31720">
    <property type="entry name" value="SERPENTINE RECEPTOR, CLASS Z-RELATED"/>
    <property type="match status" value="1"/>
</dbReference>
<dbReference type="AlphaFoldDB" id="E3MZ30"/>
<feature type="transmembrane region" description="Helical" evidence="1">
    <location>
        <begin position="73"/>
        <end position="92"/>
    </location>
</feature>
<feature type="transmembrane region" description="Helical" evidence="1">
    <location>
        <begin position="21"/>
        <end position="45"/>
    </location>
</feature>
<keyword evidence="1" id="KW-0472">Membrane</keyword>
<dbReference type="STRING" id="31234.E3MZ30"/>
<dbReference type="eggNOG" id="ENOG502TI6P">
    <property type="taxonomic scope" value="Eukaryota"/>
</dbReference>
<organism evidence="3">
    <name type="scientific">Caenorhabditis remanei</name>
    <name type="common">Caenorhabditis vulgaris</name>
    <dbReference type="NCBI Taxonomy" id="31234"/>
    <lineage>
        <taxon>Eukaryota</taxon>
        <taxon>Metazoa</taxon>
        <taxon>Ecdysozoa</taxon>
        <taxon>Nematoda</taxon>
        <taxon>Chromadorea</taxon>
        <taxon>Rhabditida</taxon>
        <taxon>Rhabditina</taxon>
        <taxon>Rhabditomorpha</taxon>
        <taxon>Rhabditoidea</taxon>
        <taxon>Rhabditidae</taxon>
        <taxon>Peloderinae</taxon>
        <taxon>Caenorhabditis</taxon>
    </lineage>
</organism>
<dbReference type="InterPro" id="IPR018817">
    <property type="entry name" value="7TM_GPCR_serpentine_rcpt_Srz"/>
</dbReference>
<dbReference type="InParanoid" id="E3MZ30"/>
<dbReference type="EMBL" id="DS268499">
    <property type="protein sequence ID" value="EFP12820.1"/>
    <property type="molecule type" value="Genomic_DNA"/>
</dbReference>
<feature type="transmembrane region" description="Helical" evidence="1">
    <location>
        <begin position="154"/>
        <end position="175"/>
    </location>
</feature>
<dbReference type="PROSITE" id="PS51257">
    <property type="entry name" value="PROKAR_LIPOPROTEIN"/>
    <property type="match status" value="1"/>
</dbReference>
<protein>
    <recommendedName>
        <fullName evidence="4">Serpentine receptor class gamma</fullName>
    </recommendedName>
</protein>
<evidence type="ECO:0008006" key="4">
    <source>
        <dbReference type="Google" id="ProtNLM"/>
    </source>
</evidence>
<evidence type="ECO:0000313" key="3">
    <source>
        <dbReference type="Proteomes" id="UP000008281"/>
    </source>
</evidence>
<feature type="transmembrane region" description="Helical" evidence="1">
    <location>
        <begin position="187"/>
        <end position="211"/>
    </location>
</feature>
<gene>
    <name evidence="2" type="ORF">CRE_05024</name>
</gene>
<keyword evidence="1" id="KW-1133">Transmembrane helix</keyword>
<sequence length="308" mass="35689">MFDRTQQALQRVSILKYFTEFLAMLILIILSCLVILFVSIFPVFIKVYRANKEREKETAVFPIVNHFYNFIKMYYLAAFVLLLLAVLLLLTGNKNTVFLSQMILYWKLAAISLFSIFVHVNHIIIFLLSLQRFILLFFPSSESYVRLFEKRTSAVIFALYFILSLLNLSFLVWTMSSAGKDFLKVKVYVVYFVFVNCILLSSAALYIPIVLSIRKYSQLSSSVQNQPQKYILYQTFFLAMFKAWIILCGIFDAISTPVLIQASYLCCNQRNVKSLSKAFSIFNIRSLRISPVILKSDNTTFANTETKF</sequence>
<name>E3MZ30_CAERE</name>
<dbReference type="HOGENOM" id="CLU_056063_2_1_1"/>
<feature type="transmembrane region" description="Helical" evidence="1">
    <location>
        <begin position="104"/>
        <end position="134"/>
    </location>
</feature>
<dbReference type="PANTHER" id="PTHR31720:SF12">
    <property type="entry name" value="SERPENTINE RECEPTOR, CLASS T-RELATED"/>
    <property type="match status" value="1"/>
</dbReference>
<evidence type="ECO:0000256" key="1">
    <source>
        <dbReference type="SAM" id="Phobius"/>
    </source>
</evidence>
<keyword evidence="1" id="KW-0812">Transmembrane</keyword>
<proteinExistence type="predicted"/>
<feature type="transmembrane region" description="Helical" evidence="1">
    <location>
        <begin position="231"/>
        <end position="254"/>
    </location>
</feature>
<accession>E3MZ30</accession>
<dbReference type="Pfam" id="PF10325">
    <property type="entry name" value="7TM_GPCR_Srz"/>
    <property type="match status" value="1"/>
</dbReference>
<dbReference type="Proteomes" id="UP000008281">
    <property type="component" value="Unassembled WGS sequence"/>
</dbReference>
<dbReference type="FunCoup" id="E3MZ30">
    <property type="interactions" value="2"/>
</dbReference>
<dbReference type="OrthoDB" id="5876498at2759"/>
<dbReference type="OMA" id="SKSSHIW"/>